<organism evidence="4 5">
    <name type="scientific">Eiseniibacteriota bacterium</name>
    <dbReference type="NCBI Taxonomy" id="2212470"/>
    <lineage>
        <taxon>Bacteria</taxon>
        <taxon>Candidatus Eiseniibacteriota</taxon>
    </lineage>
</organism>
<gene>
    <name evidence="4" type="ORF">E6K73_13865</name>
</gene>
<sequence>MVTKAGLQDFRFHDLRHTAASHMIMRGASLKDVQELLGHADIKMTMRYAHLSPAHLRATVDRLDGITPAPSAAPVQHTAQRKVLKSAPSVA</sequence>
<dbReference type="SUPFAM" id="SSF56349">
    <property type="entry name" value="DNA breaking-rejoining enzymes"/>
    <property type="match status" value="1"/>
</dbReference>
<comment type="caution">
    <text evidence="4">The sequence shown here is derived from an EMBL/GenBank/DDBJ whole genome shotgun (WGS) entry which is preliminary data.</text>
</comment>
<evidence type="ECO:0000259" key="3">
    <source>
        <dbReference type="PROSITE" id="PS51898"/>
    </source>
</evidence>
<dbReference type="GO" id="GO:0015074">
    <property type="term" value="P:DNA integration"/>
    <property type="evidence" value="ECO:0007669"/>
    <property type="project" value="InterPro"/>
</dbReference>
<dbReference type="GO" id="GO:0006310">
    <property type="term" value="P:DNA recombination"/>
    <property type="evidence" value="ECO:0007669"/>
    <property type="project" value="UniProtKB-KW"/>
</dbReference>
<evidence type="ECO:0000256" key="2">
    <source>
        <dbReference type="SAM" id="MobiDB-lite"/>
    </source>
</evidence>
<dbReference type="InterPro" id="IPR002104">
    <property type="entry name" value="Integrase_catalytic"/>
</dbReference>
<keyword evidence="1" id="KW-0233">DNA recombination</keyword>
<dbReference type="PROSITE" id="PS51898">
    <property type="entry name" value="TYR_RECOMBINASE"/>
    <property type="match status" value="1"/>
</dbReference>
<dbReference type="EMBL" id="VBOT01000190">
    <property type="protein sequence ID" value="TMQ47316.1"/>
    <property type="molecule type" value="Genomic_DNA"/>
</dbReference>
<proteinExistence type="predicted"/>
<dbReference type="PANTHER" id="PTHR30349">
    <property type="entry name" value="PHAGE INTEGRASE-RELATED"/>
    <property type="match status" value="1"/>
</dbReference>
<dbReference type="InterPro" id="IPR050090">
    <property type="entry name" value="Tyrosine_recombinase_XerCD"/>
</dbReference>
<dbReference type="InterPro" id="IPR013762">
    <property type="entry name" value="Integrase-like_cat_sf"/>
</dbReference>
<name>A0A538S7L6_UNCEI</name>
<dbReference type="Gene3D" id="1.10.443.10">
    <property type="entry name" value="Intergrase catalytic core"/>
    <property type="match status" value="1"/>
</dbReference>
<reference evidence="4 5" key="1">
    <citation type="journal article" date="2019" name="Nat. Microbiol.">
        <title>Mediterranean grassland soil C-N compound turnover is dependent on rainfall and depth, and is mediated by genomically divergent microorganisms.</title>
        <authorList>
            <person name="Diamond S."/>
            <person name="Andeer P.F."/>
            <person name="Li Z."/>
            <person name="Crits-Christoph A."/>
            <person name="Burstein D."/>
            <person name="Anantharaman K."/>
            <person name="Lane K.R."/>
            <person name="Thomas B.C."/>
            <person name="Pan C."/>
            <person name="Northen T.R."/>
            <person name="Banfield J.F."/>
        </authorList>
    </citation>
    <scope>NUCLEOTIDE SEQUENCE [LARGE SCALE GENOMIC DNA]</scope>
    <source>
        <strain evidence="4">WS_3</strain>
    </source>
</reference>
<dbReference type="Pfam" id="PF00589">
    <property type="entry name" value="Phage_integrase"/>
    <property type="match status" value="1"/>
</dbReference>
<feature type="domain" description="Tyr recombinase" evidence="3">
    <location>
        <begin position="1"/>
        <end position="61"/>
    </location>
</feature>
<dbReference type="Proteomes" id="UP000320184">
    <property type="component" value="Unassembled WGS sequence"/>
</dbReference>
<dbReference type="GO" id="GO:0003677">
    <property type="term" value="F:DNA binding"/>
    <property type="evidence" value="ECO:0007669"/>
    <property type="project" value="InterPro"/>
</dbReference>
<feature type="region of interest" description="Disordered" evidence="2">
    <location>
        <begin position="69"/>
        <end position="91"/>
    </location>
</feature>
<dbReference type="InterPro" id="IPR011010">
    <property type="entry name" value="DNA_brk_join_enz"/>
</dbReference>
<evidence type="ECO:0000256" key="1">
    <source>
        <dbReference type="ARBA" id="ARBA00023172"/>
    </source>
</evidence>
<accession>A0A538S7L6</accession>
<dbReference type="AlphaFoldDB" id="A0A538S7L6"/>
<evidence type="ECO:0000313" key="4">
    <source>
        <dbReference type="EMBL" id="TMQ47316.1"/>
    </source>
</evidence>
<dbReference type="PANTHER" id="PTHR30349:SF64">
    <property type="entry name" value="PROPHAGE INTEGRASE INTD-RELATED"/>
    <property type="match status" value="1"/>
</dbReference>
<evidence type="ECO:0000313" key="5">
    <source>
        <dbReference type="Proteomes" id="UP000320184"/>
    </source>
</evidence>
<protein>
    <submittedName>
        <fullName evidence="4">Integrase</fullName>
    </submittedName>
</protein>